<reference evidence="8 9" key="1">
    <citation type="journal article" date="2012" name="Genome Biol.">
        <title>Genome and low-iron response of an oceanic diatom adapted to chronic iron limitation.</title>
        <authorList>
            <person name="Lommer M."/>
            <person name="Specht M."/>
            <person name="Roy A.S."/>
            <person name="Kraemer L."/>
            <person name="Andreson R."/>
            <person name="Gutowska M.A."/>
            <person name="Wolf J."/>
            <person name="Bergner S.V."/>
            <person name="Schilhabel M.B."/>
            <person name="Klostermeier U.C."/>
            <person name="Beiko R.G."/>
            <person name="Rosenstiel P."/>
            <person name="Hippler M."/>
            <person name="Laroche J."/>
        </authorList>
    </citation>
    <scope>NUCLEOTIDE SEQUENCE [LARGE SCALE GENOMIC DNA]</scope>
    <source>
        <strain evidence="8 9">CCMP1005</strain>
    </source>
</reference>
<evidence type="ECO:0000313" key="8">
    <source>
        <dbReference type="EMBL" id="EJK73247.1"/>
    </source>
</evidence>
<name>K0TN74_THAOC</name>
<dbReference type="PANTHER" id="PTHR23033:SF14">
    <property type="entry name" value="GLYCOPROTEIN-N-ACETYLGALACTOSAMINE 3-BETA-GALACTOSYLTRANSFERASE 1-RELATED"/>
    <property type="match status" value="1"/>
</dbReference>
<dbReference type="OrthoDB" id="414175at2759"/>
<gene>
    <name evidence="8" type="ORF">THAOC_05142</name>
</gene>
<sequence length="407" mass="46380">MTATAKRLGQLAAGMFFPLLLLLQVRDGAHLSSFQQTRRNAKLAGSDSNSTKNDTVAKKRHENAITLYCIVPFIWSPQYLSSYHAIKATWGKRCDFLKFFVDPVIGDADIGHYNLSLDSDVRAAGEKNNANLTVPDDVIVLHDMHRPWHTCEGESNCRNIWEKLWRSILWIGTNGEGSIADYYVKVDSDTYLFPENMRHYVQERNWSSSDAHYFGHKLYHTDRTKQAPIVSGVAVFLSGGAIRKLGTLFSQFKPNNTTELVYGCGDAYIGGEELITAICLKYELSVDAEHTLDSDGNELISIGPIDETLLWRRAQGSRMKMVWYWKKKPDLNEKGEEMHLCCGELPIAFHGYKDPRWMYKIDHEIYSEEFGSGGTGDWKQLQYKNANTTLTYLHRVRTAMKELELIT</sequence>
<organism evidence="8 9">
    <name type="scientific">Thalassiosira oceanica</name>
    <name type="common">Marine diatom</name>
    <dbReference type="NCBI Taxonomy" id="159749"/>
    <lineage>
        <taxon>Eukaryota</taxon>
        <taxon>Sar</taxon>
        <taxon>Stramenopiles</taxon>
        <taxon>Ochrophyta</taxon>
        <taxon>Bacillariophyta</taxon>
        <taxon>Coscinodiscophyceae</taxon>
        <taxon>Thalassiosirophycidae</taxon>
        <taxon>Thalassiosirales</taxon>
        <taxon>Thalassiosiraceae</taxon>
        <taxon>Thalassiosira</taxon>
    </lineage>
</organism>
<feature type="chain" id="PRO_5003841916" description="Hexosyltransferase" evidence="7">
    <location>
        <begin position="29"/>
        <end position="407"/>
    </location>
</feature>
<evidence type="ECO:0000256" key="5">
    <source>
        <dbReference type="ARBA" id="ARBA00022989"/>
    </source>
</evidence>
<evidence type="ECO:0000256" key="4">
    <source>
        <dbReference type="ARBA" id="ARBA00022968"/>
    </source>
</evidence>
<dbReference type="EMBL" id="AGNL01004658">
    <property type="protein sequence ID" value="EJK73247.1"/>
    <property type="molecule type" value="Genomic_DNA"/>
</dbReference>
<dbReference type="Gene3D" id="3.90.550.50">
    <property type="match status" value="1"/>
</dbReference>
<evidence type="ECO:0000313" key="9">
    <source>
        <dbReference type="Proteomes" id="UP000266841"/>
    </source>
</evidence>
<dbReference type="PANTHER" id="PTHR23033">
    <property type="entry name" value="BETA1,3-GALACTOSYLTRANSFERASE"/>
    <property type="match status" value="1"/>
</dbReference>
<accession>K0TN74</accession>
<dbReference type="OMA" id="DHEIYSE"/>
<evidence type="ECO:0000256" key="7">
    <source>
        <dbReference type="SAM" id="SignalP"/>
    </source>
</evidence>
<dbReference type="GO" id="GO:0016020">
    <property type="term" value="C:membrane"/>
    <property type="evidence" value="ECO:0007669"/>
    <property type="project" value="UniProtKB-SubCell"/>
</dbReference>
<keyword evidence="3" id="KW-0812">Transmembrane</keyword>
<evidence type="ECO:0000256" key="1">
    <source>
        <dbReference type="ARBA" id="ARBA00004606"/>
    </source>
</evidence>
<feature type="signal peptide" evidence="7">
    <location>
        <begin position="1"/>
        <end position="28"/>
    </location>
</feature>
<protein>
    <recommendedName>
        <fullName evidence="10">Hexosyltransferase</fullName>
    </recommendedName>
</protein>
<dbReference type="Proteomes" id="UP000266841">
    <property type="component" value="Unassembled WGS sequence"/>
</dbReference>
<keyword evidence="4" id="KW-0735">Signal-anchor</keyword>
<comment type="subcellular location">
    <subcellularLocation>
        <location evidence="1">Membrane</location>
        <topology evidence="1">Single-pass type II membrane protein</topology>
    </subcellularLocation>
</comment>
<dbReference type="AlphaFoldDB" id="K0TN74"/>
<keyword evidence="9" id="KW-1185">Reference proteome</keyword>
<proteinExistence type="inferred from homology"/>
<comment type="caution">
    <text evidence="8">The sequence shown here is derived from an EMBL/GenBank/DDBJ whole genome shotgun (WGS) entry which is preliminary data.</text>
</comment>
<evidence type="ECO:0000256" key="3">
    <source>
        <dbReference type="ARBA" id="ARBA00022692"/>
    </source>
</evidence>
<keyword evidence="5" id="KW-1133">Transmembrane helix</keyword>
<evidence type="ECO:0008006" key="10">
    <source>
        <dbReference type="Google" id="ProtNLM"/>
    </source>
</evidence>
<keyword evidence="6" id="KW-0472">Membrane</keyword>
<dbReference type="InterPro" id="IPR026050">
    <property type="entry name" value="C1GALT1/C1GALT1_chp1"/>
</dbReference>
<evidence type="ECO:0000256" key="6">
    <source>
        <dbReference type="ARBA" id="ARBA00023136"/>
    </source>
</evidence>
<keyword evidence="7" id="KW-0732">Signal</keyword>
<evidence type="ECO:0000256" key="2">
    <source>
        <dbReference type="ARBA" id="ARBA00006462"/>
    </source>
</evidence>
<comment type="similarity">
    <text evidence="2">Belongs to the glycosyltransferase 31 family. Beta3-Gal-T subfamily.</text>
</comment>
<dbReference type="GO" id="GO:0016263">
    <property type="term" value="F:glycoprotein-N-acetylgalactosamine 3-beta-galactosyltransferase activity"/>
    <property type="evidence" value="ECO:0007669"/>
    <property type="project" value="TreeGrafter"/>
</dbReference>